<accession>A1K4K4</accession>
<reference evidence="9 10" key="1">
    <citation type="journal article" date="2006" name="Nat. Biotechnol.">
        <title>Complete genome of the mutualistic, N2-fixing grass endophyte Azoarcus sp. strain BH72.</title>
        <authorList>
            <person name="Krause A."/>
            <person name="Ramakumar A."/>
            <person name="Bartels D."/>
            <person name="Battistoni F."/>
            <person name="Bekel T."/>
            <person name="Boch J."/>
            <person name="Boehm M."/>
            <person name="Friedrich F."/>
            <person name="Hurek T."/>
            <person name="Krause L."/>
            <person name="Linke B."/>
            <person name="McHardy A.C."/>
            <person name="Sarkar A."/>
            <person name="Schneiker S."/>
            <person name="Syed A.A."/>
            <person name="Thauer R."/>
            <person name="Vorhoelter F.-J."/>
            <person name="Weidner S."/>
            <person name="Puehler A."/>
            <person name="Reinhold-Hurek B."/>
            <person name="Kaiser O."/>
            <person name="Goesmann A."/>
        </authorList>
    </citation>
    <scope>NUCLEOTIDE SEQUENCE [LARGE SCALE GENOMIC DNA]</scope>
    <source>
        <strain evidence="9 10">BH72</strain>
    </source>
</reference>
<dbReference type="GO" id="GO:0046872">
    <property type="term" value="F:metal ion binding"/>
    <property type="evidence" value="ECO:0007669"/>
    <property type="project" value="UniProtKB-KW"/>
</dbReference>
<keyword evidence="5 6" id="KW-0408">Iron</keyword>
<name>A1K4K4_AZOSB</name>
<keyword evidence="2 6" id="KW-0349">Heme</keyword>
<dbReference type="GO" id="GO:0020037">
    <property type="term" value="F:heme binding"/>
    <property type="evidence" value="ECO:0007669"/>
    <property type="project" value="InterPro"/>
</dbReference>
<evidence type="ECO:0000256" key="1">
    <source>
        <dbReference type="ARBA" id="ARBA00022448"/>
    </source>
</evidence>
<sequence>MKSRATLTALFCLGLAQSALAAAPPPGRSLAATCFNCHGSDGRSQGAIASLAGMPSDTLLATLEEFRSGARPATIMHQIVRGYTPQQLELIARYFAQLK</sequence>
<dbReference type="OrthoDB" id="8526831at2"/>
<keyword evidence="3 6" id="KW-0479">Metal-binding</keyword>
<evidence type="ECO:0000256" key="4">
    <source>
        <dbReference type="ARBA" id="ARBA00022982"/>
    </source>
</evidence>
<dbReference type="STRING" id="62928.azo1142"/>
<dbReference type="InterPro" id="IPR036909">
    <property type="entry name" value="Cyt_c-like_dom_sf"/>
</dbReference>
<dbReference type="PROSITE" id="PS51007">
    <property type="entry name" value="CYTC"/>
    <property type="match status" value="1"/>
</dbReference>
<feature type="signal peptide" evidence="7">
    <location>
        <begin position="1"/>
        <end position="21"/>
    </location>
</feature>
<evidence type="ECO:0000256" key="6">
    <source>
        <dbReference type="PROSITE-ProRule" id="PRU00433"/>
    </source>
</evidence>
<keyword evidence="7" id="KW-0732">Signal</keyword>
<keyword evidence="1" id="KW-0813">Transport</keyword>
<dbReference type="GO" id="GO:0009055">
    <property type="term" value="F:electron transfer activity"/>
    <property type="evidence" value="ECO:0007669"/>
    <property type="project" value="InterPro"/>
</dbReference>
<dbReference type="Gene3D" id="1.10.760.10">
    <property type="entry name" value="Cytochrome c-like domain"/>
    <property type="match status" value="1"/>
</dbReference>
<dbReference type="AlphaFoldDB" id="A1K4K4"/>
<proteinExistence type="predicted"/>
<dbReference type="InterPro" id="IPR009056">
    <property type="entry name" value="Cyt_c-like_dom"/>
</dbReference>
<dbReference type="RefSeq" id="WP_011764875.1">
    <property type="nucleotide sequence ID" value="NC_008702.1"/>
</dbReference>
<dbReference type="KEGG" id="aoa:dqs_1253"/>
<evidence type="ECO:0000256" key="3">
    <source>
        <dbReference type="ARBA" id="ARBA00022723"/>
    </source>
</evidence>
<gene>
    <name evidence="9" type="primary">soxE</name>
    <name evidence="9" type="ordered locus">azo1142</name>
</gene>
<dbReference type="Proteomes" id="UP000002588">
    <property type="component" value="Chromosome"/>
</dbReference>
<organism evidence="9 10">
    <name type="scientific">Azoarcus sp. (strain BH72)</name>
    <dbReference type="NCBI Taxonomy" id="418699"/>
    <lineage>
        <taxon>Bacteria</taxon>
        <taxon>Pseudomonadati</taxon>
        <taxon>Pseudomonadota</taxon>
        <taxon>Betaproteobacteria</taxon>
        <taxon>Rhodocyclales</taxon>
        <taxon>Zoogloeaceae</taxon>
        <taxon>Azoarcus</taxon>
    </lineage>
</organism>
<evidence type="ECO:0000256" key="5">
    <source>
        <dbReference type="ARBA" id="ARBA00023004"/>
    </source>
</evidence>
<feature type="chain" id="PRO_5002635256" evidence="7">
    <location>
        <begin position="22"/>
        <end position="99"/>
    </location>
</feature>
<dbReference type="PANTHER" id="PTHR33751">
    <property type="entry name" value="CBB3-TYPE CYTOCHROME C OXIDASE SUBUNIT FIXP"/>
    <property type="match status" value="1"/>
</dbReference>
<dbReference type="InterPro" id="IPR050597">
    <property type="entry name" value="Cytochrome_c_Oxidase_Subunit"/>
</dbReference>
<dbReference type="eggNOG" id="COG2863">
    <property type="taxonomic scope" value="Bacteria"/>
</dbReference>
<keyword evidence="4" id="KW-0249">Electron transport</keyword>
<dbReference type="Pfam" id="PF00034">
    <property type="entry name" value="Cytochrom_C"/>
    <property type="match status" value="1"/>
</dbReference>
<dbReference type="EMBL" id="AM406670">
    <property type="protein sequence ID" value="CAL93759.1"/>
    <property type="molecule type" value="Genomic_DNA"/>
</dbReference>
<evidence type="ECO:0000256" key="7">
    <source>
        <dbReference type="SAM" id="SignalP"/>
    </source>
</evidence>
<evidence type="ECO:0000313" key="9">
    <source>
        <dbReference type="EMBL" id="CAL93759.1"/>
    </source>
</evidence>
<dbReference type="PANTHER" id="PTHR33751:SF9">
    <property type="entry name" value="CYTOCHROME C4"/>
    <property type="match status" value="1"/>
</dbReference>
<dbReference type="HOGENOM" id="CLU_128253_2_2_4"/>
<dbReference type="SUPFAM" id="SSF46626">
    <property type="entry name" value="Cytochrome c"/>
    <property type="match status" value="1"/>
</dbReference>
<feature type="domain" description="Cytochrome c" evidence="8">
    <location>
        <begin position="22"/>
        <end position="99"/>
    </location>
</feature>
<evidence type="ECO:0000256" key="2">
    <source>
        <dbReference type="ARBA" id="ARBA00022617"/>
    </source>
</evidence>
<evidence type="ECO:0000313" key="10">
    <source>
        <dbReference type="Proteomes" id="UP000002588"/>
    </source>
</evidence>
<protein>
    <submittedName>
        <fullName evidence="9">Sulfide dehydrogenase, cytochrome subunit</fullName>
    </submittedName>
</protein>
<dbReference type="KEGG" id="azo:azo1142"/>
<keyword evidence="10" id="KW-1185">Reference proteome</keyword>
<evidence type="ECO:0000259" key="8">
    <source>
        <dbReference type="PROSITE" id="PS51007"/>
    </source>
</evidence>